<evidence type="ECO:0000256" key="1">
    <source>
        <dbReference type="SAM" id="SignalP"/>
    </source>
</evidence>
<dbReference type="AlphaFoldDB" id="A0A5B7DYG6"/>
<dbReference type="EMBL" id="VSRR010001563">
    <property type="protein sequence ID" value="MPC26159.1"/>
    <property type="molecule type" value="Genomic_DNA"/>
</dbReference>
<gene>
    <name evidence="2" type="ORF">E2C01_019292</name>
</gene>
<proteinExistence type="predicted"/>
<evidence type="ECO:0000313" key="2">
    <source>
        <dbReference type="EMBL" id="MPC26159.1"/>
    </source>
</evidence>
<feature type="chain" id="PRO_5022955908" evidence="1">
    <location>
        <begin position="22"/>
        <end position="64"/>
    </location>
</feature>
<reference evidence="2 3" key="1">
    <citation type="submission" date="2019-05" db="EMBL/GenBank/DDBJ databases">
        <title>Another draft genome of Portunus trituberculatus and its Hox gene families provides insights of decapod evolution.</title>
        <authorList>
            <person name="Jeong J.-H."/>
            <person name="Song I."/>
            <person name="Kim S."/>
            <person name="Choi T."/>
            <person name="Kim D."/>
            <person name="Ryu S."/>
            <person name="Kim W."/>
        </authorList>
    </citation>
    <scope>NUCLEOTIDE SEQUENCE [LARGE SCALE GENOMIC DNA]</scope>
    <source>
        <tissue evidence="2">Muscle</tissue>
    </source>
</reference>
<comment type="caution">
    <text evidence="2">The sequence shown here is derived from an EMBL/GenBank/DDBJ whole genome shotgun (WGS) entry which is preliminary data.</text>
</comment>
<organism evidence="2 3">
    <name type="scientific">Portunus trituberculatus</name>
    <name type="common">Swimming crab</name>
    <name type="synonym">Neptunus trituberculatus</name>
    <dbReference type="NCBI Taxonomy" id="210409"/>
    <lineage>
        <taxon>Eukaryota</taxon>
        <taxon>Metazoa</taxon>
        <taxon>Ecdysozoa</taxon>
        <taxon>Arthropoda</taxon>
        <taxon>Crustacea</taxon>
        <taxon>Multicrustacea</taxon>
        <taxon>Malacostraca</taxon>
        <taxon>Eumalacostraca</taxon>
        <taxon>Eucarida</taxon>
        <taxon>Decapoda</taxon>
        <taxon>Pleocyemata</taxon>
        <taxon>Brachyura</taxon>
        <taxon>Eubrachyura</taxon>
        <taxon>Portunoidea</taxon>
        <taxon>Portunidae</taxon>
        <taxon>Portuninae</taxon>
        <taxon>Portunus</taxon>
    </lineage>
</organism>
<evidence type="ECO:0000313" key="3">
    <source>
        <dbReference type="Proteomes" id="UP000324222"/>
    </source>
</evidence>
<dbReference type="Proteomes" id="UP000324222">
    <property type="component" value="Unassembled WGS sequence"/>
</dbReference>
<protein>
    <submittedName>
        <fullName evidence="2">Uncharacterized protein</fullName>
    </submittedName>
</protein>
<accession>A0A5B7DYG6</accession>
<keyword evidence="3" id="KW-1185">Reference proteome</keyword>
<keyword evidence="1" id="KW-0732">Signal</keyword>
<name>A0A5B7DYG6_PORTR</name>
<sequence length="64" mass="7515">MGETLLQTLLIISMAFENSCGEREEQFLRCFYILEAELQDFHFINWRNTLENSPNHFCGLGKQS</sequence>
<feature type="signal peptide" evidence="1">
    <location>
        <begin position="1"/>
        <end position="21"/>
    </location>
</feature>